<protein>
    <submittedName>
        <fullName evidence="1">Uncharacterized protein</fullName>
    </submittedName>
</protein>
<accession>A0A1A9VAJ3</accession>
<proteinExistence type="predicted"/>
<sequence>MIFVLPKVQGFQVKEQKENNTKFFKGQLTEDTTANTQSVLPARHLFSQSNILGKYSPILTCSSHLTAIKASFSESFIDGCNFTVNSSIMDLKIFPIGPTSKIRQLTKLAFKVYFVQDWHHCMDFDDCKNVSTSPLK</sequence>
<dbReference type="Proteomes" id="UP000078200">
    <property type="component" value="Unassembled WGS sequence"/>
</dbReference>
<organism evidence="1 2">
    <name type="scientific">Glossina austeni</name>
    <name type="common">Savannah tsetse fly</name>
    <dbReference type="NCBI Taxonomy" id="7395"/>
    <lineage>
        <taxon>Eukaryota</taxon>
        <taxon>Metazoa</taxon>
        <taxon>Ecdysozoa</taxon>
        <taxon>Arthropoda</taxon>
        <taxon>Hexapoda</taxon>
        <taxon>Insecta</taxon>
        <taxon>Pterygota</taxon>
        <taxon>Neoptera</taxon>
        <taxon>Endopterygota</taxon>
        <taxon>Diptera</taxon>
        <taxon>Brachycera</taxon>
        <taxon>Muscomorpha</taxon>
        <taxon>Hippoboscoidea</taxon>
        <taxon>Glossinidae</taxon>
        <taxon>Glossina</taxon>
    </lineage>
</organism>
<dbReference type="AlphaFoldDB" id="A0A1A9VAJ3"/>
<dbReference type="EnsemblMetazoa" id="GAUT031067-RA">
    <property type="protein sequence ID" value="GAUT031067-PA"/>
    <property type="gene ID" value="GAUT031067"/>
</dbReference>
<dbReference type="VEuPathDB" id="VectorBase:GAUT031067"/>
<name>A0A1A9VAJ3_GLOAU</name>
<reference evidence="1" key="1">
    <citation type="submission" date="2020-05" db="UniProtKB">
        <authorList>
            <consortium name="EnsemblMetazoa"/>
        </authorList>
    </citation>
    <scope>IDENTIFICATION</scope>
    <source>
        <strain evidence="1">TTRI</strain>
    </source>
</reference>
<evidence type="ECO:0000313" key="2">
    <source>
        <dbReference type="Proteomes" id="UP000078200"/>
    </source>
</evidence>
<evidence type="ECO:0000313" key="1">
    <source>
        <dbReference type="EnsemblMetazoa" id="GAUT031067-PA"/>
    </source>
</evidence>
<keyword evidence="2" id="KW-1185">Reference proteome</keyword>